<keyword evidence="2" id="KW-0804">Transcription</keyword>
<dbReference type="InterPro" id="IPR013767">
    <property type="entry name" value="PAS_fold"/>
</dbReference>
<dbReference type="OrthoDB" id="200505at2157"/>
<sequence length="411" mass="44761">MTDPADWGRTETHEAAESDADSDARHLPADLARRIFTVGPISTLVIDSSGAIAFANERATETLGISMAELTSQTAGPATWPLTDDNGAPIPPADHPVTCVFETGDPVFGFEHWIELPDGTKRWLTTNSCPVVADGGTVEYVVLAFEDVTALKQREDRLTSDHMRHLEFRVDQSAVPPSLRGAPDAIDDSDESDVDTGDDSDGDSDTNSSNETPTERRIDIESVVSVPDNGTVQYMGTADLSASEFLAAIDEVPHYTDVRLLSTTEGYSRLEARAESATVSELFQTLGGQPCAIIVADDEVRFLGELPGDVEYRRVADGIRQFHTGVELVDDDLVYSPQLLADVVRDALTDRQLATLDAAYYSGYFETPRTSTGDELAASFGVTRQTFNQHLRKAQQIVFRHLFEKSGADAR</sequence>
<gene>
    <name evidence="6" type="ORF">B2G88_07125</name>
</gene>
<dbReference type="NCBIfam" id="TIGR00229">
    <property type="entry name" value="sensory_box"/>
    <property type="match status" value="1"/>
</dbReference>
<feature type="domain" description="PAS" evidence="4">
    <location>
        <begin position="44"/>
        <end position="74"/>
    </location>
</feature>
<dbReference type="PROSITE" id="PS50113">
    <property type="entry name" value="PAC"/>
    <property type="match status" value="1"/>
</dbReference>
<dbReference type="PANTHER" id="PTHR34236:SF1">
    <property type="entry name" value="DIMETHYL SULFOXIDE REDUCTASE TRANSCRIPTIONAL ACTIVATOR"/>
    <property type="match status" value="1"/>
</dbReference>
<keyword evidence="7" id="KW-1185">Reference proteome</keyword>
<proteinExistence type="predicted"/>
<evidence type="ECO:0000313" key="7">
    <source>
        <dbReference type="Proteomes" id="UP000196084"/>
    </source>
</evidence>
<dbReference type="InterPro" id="IPR000700">
    <property type="entry name" value="PAS-assoc_C"/>
</dbReference>
<dbReference type="InterPro" id="IPR031803">
    <property type="entry name" value="BAT_GAF/HTH-assoc"/>
</dbReference>
<dbReference type="InterPro" id="IPR000014">
    <property type="entry name" value="PAS"/>
</dbReference>
<dbReference type="Proteomes" id="UP000196084">
    <property type="component" value="Unassembled WGS sequence"/>
</dbReference>
<evidence type="ECO:0000256" key="3">
    <source>
        <dbReference type="SAM" id="MobiDB-lite"/>
    </source>
</evidence>
<evidence type="ECO:0000256" key="1">
    <source>
        <dbReference type="ARBA" id="ARBA00023015"/>
    </source>
</evidence>
<dbReference type="GO" id="GO:0006355">
    <property type="term" value="P:regulation of DNA-templated transcription"/>
    <property type="evidence" value="ECO:0007669"/>
    <property type="project" value="InterPro"/>
</dbReference>
<dbReference type="SUPFAM" id="SSF55785">
    <property type="entry name" value="PYP-like sensor domain (PAS domain)"/>
    <property type="match status" value="1"/>
</dbReference>
<feature type="region of interest" description="Disordered" evidence="3">
    <location>
        <begin position="1"/>
        <end position="24"/>
    </location>
</feature>
<dbReference type="AlphaFoldDB" id="A0A202E7G8"/>
<evidence type="ECO:0000259" key="4">
    <source>
        <dbReference type="PROSITE" id="PS50112"/>
    </source>
</evidence>
<dbReference type="PANTHER" id="PTHR34236">
    <property type="entry name" value="DIMETHYL SULFOXIDE REDUCTASE TRANSCRIPTIONAL ACTIVATOR"/>
    <property type="match status" value="1"/>
</dbReference>
<dbReference type="Pfam" id="PF15915">
    <property type="entry name" value="BAT"/>
    <property type="match status" value="1"/>
</dbReference>
<name>A0A202E7G8_9EURY</name>
<comment type="caution">
    <text evidence="6">The sequence shown here is derived from an EMBL/GenBank/DDBJ whole genome shotgun (WGS) entry which is preliminary data.</text>
</comment>
<evidence type="ECO:0000313" key="6">
    <source>
        <dbReference type="EMBL" id="OVE84187.1"/>
    </source>
</evidence>
<feature type="compositionally biased region" description="Acidic residues" evidence="3">
    <location>
        <begin position="185"/>
        <end position="204"/>
    </location>
</feature>
<protein>
    <submittedName>
        <fullName evidence="6">Uncharacterized protein</fullName>
    </submittedName>
</protein>
<dbReference type="CDD" id="cd00130">
    <property type="entry name" value="PAS"/>
    <property type="match status" value="1"/>
</dbReference>
<dbReference type="Pfam" id="PF00989">
    <property type="entry name" value="PAS"/>
    <property type="match status" value="1"/>
</dbReference>
<dbReference type="PROSITE" id="PS50112">
    <property type="entry name" value="PAS"/>
    <property type="match status" value="1"/>
</dbReference>
<keyword evidence="1" id="KW-0805">Transcription regulation</keyword>
<dbReference type="EMBL" id="MWPH01000002">
    <property type="protein sequence ID" value="OVE84187.1"/>
    <property type="molecule type" value="Genomic_DNA"/>
</dbReference>
<dbReference type="Gene3D" id="3.30.450.20">
    <property type="entry name" value="PAS domain"/>
    <property type="match status" value="1"/>
</dbReference>
<dbReference type="InterPro" id="IPR007050">
    <property type="entry name" value="HTH_bacterioopsin"/>
</dbReference>
<dbReference type="InterPro" id="IPR035965">
    <property type="entry name" value="PAS-like_dom_sf"/>
</dbReference>
<dbReference type="RefSeq" id="WP_054863384.1">
    <property type="nucleotide sequence ID" value="NZ_MWPH01000002.1"/>
</dbReference>
<feature type="domain" description="PAC" evidence="5">
    <location>
        <begin position="108"/>
        <end position="160"/>
    </location>
</feature>
<feature type="region of interest" description="Disordered" evidence="3">
    <location>
        <begin position="169"/>
        <end position="219"/>
    </location>
</feature>
<accession>A0A202E7G8</accession>
<dbReference type="Pfam" id="PF04967">
    <property type="entry name" value="HTH_10"/>
    <property type="match status" value="1"/>
</dbReference>
<evidence type="ECO:0000259" key="5">
    <source>
        <dbReference type="PROSITE" id="PS50113"/>
    </source>
</evidence>
<reference evidence="6 7" key="1">
    <citation type="submission" date="2017-02" db="EMBL/GenBank/DDBJ databases">
        <title>Natronthermophilus aegyptiacus gen. nov.,sp. nov., an aerobic, extremely halophilic alkalithermophilic archaeon isolated from the athalassohaline Wadi An Natrun, Egypt.</title>
        <authorList>
            <person name="Zhao B."/>
        </authorList>
    </citation>
    <scope>NUCLEOTIDE SEQUENCE [LARGE SCALE GENOMIC DNA]</scope>
    <source>
        <strain evidence="6 7">CGMCC 1.3597</strain>
    </source>
</reference>
<organism evidence="6 7">
    <name type="scientific">Natronolimnobius baerhuensis</name>
    <dbReference type="NCBI Taxonomy" id="253108"/>
    <lineage>
        <taxon>Archaea</taxon>
        <taxon>Methanobacteriati</taxon>
        <taxon>Methanobacteriota</taxon>
        <taxon>Stenosarchaea group</taxon>
        <taxon>Halobacteria</taxon>
        <taxon>Halobacteriales</taxon>
        <taxon>Natrialbaceae</taxon>
        <taxon>Natronolimnobius</taxon>
    </lineage>
</organism>
<evidence type="ECO:0000256" key="2">
    <source>
        <dbReference type="ARBA" id="ARBA00023163"/>
    </source>
</evidence>